<dbReference type="InterPro" id="IPR050874">
    <property type="entry name" value="Diverse_PLD-related"/>
</dbReference>
<protein>
    <submittedName>
        <fullName evidence="3">KR domain-containing protein</fullName>
    </submittedName>
</protein>
<reference evidence="1 2" key="2">
    <citation type="submission" date="2018-11" db="EMBL/GenBank/DDBJ databases">
        <authorList>
            <consortium name="Pathogen Informatics"/>
        </authorList>
    </citation>
    <scope>NUCLEOTIDE SEQUENCE [LARGE SCALE GENOMIC DNA]</scope>
    <source>
        <strain evidence="1 2">Costa Rica</strain>
    </source>
</reference>
<evidence type="ECO:0000313" key="2">
    <source>
        <dbReference type="Proteomes" id="UP000267027"/>
    </source>
</evidence>
<dbReference type="PANTHER" id="PTHR10185:SF25">
    <property type="entry name" value="PLD PHOSPHODIESTERASE DOMAIN-CONTAINING PROTEIN"/>
    <property type="match status" value="1"/>
</dbReference>
<dbReference type="AlphaFoldDB" id="A0A0R3PBV2"/>
<sequence>RIVESIPDNVTFHNFTFPLSTFHAWNRLIESAKRELYIAAYKSSLQGKHVLGLHSNLSHSISFKATKSMIDTIEGDTVYDALLHVGTVGGVSIKMVENFPPKDKGDNDDGIILQSFGTDCSLVFYFLYRL</sequence>
<evidence type="ECO:0000313" key="1">
    <source>
        <dbReference type="EMBL" id="VDM52797.1"/>
    </source>
</evidence>
<dbReference type="Proteomes" id="UP000267027">
    <property type="component" value="Unassembled WGS sequence"/>
</dbReference>
<gene>
    <name evidence="1" type="ORF">ACOC_LOCUS1212</name>
</gene>
<keyword evidence="2" id="KW-1185">Reference proteome</keyword>
<evidence type="ECO:0000313" key="3">
    <source>
        <dbReference type="WBParaSite" id="ACOC_0000121101-mRNA-1"/>
    </source>
</evidence>
<dbReference type="WBParaSite" id="ACOC_0000121101-mRNA-1">
    <property type="protein sequence ID" value="ACOC_0000121101-mRNA-1"/>
    <property type="gene ID" value="ACOC_0000121101"/>
</dbReference>
<dbReference type="EMBL" id="UYYA01000167">
    <property type="protein sequence ID" value="VDM52797.1"/>
    <property type="molecule type" value="Genomic_DNA"/>
</dbReference>
<proteinExistence type="predicted"/>
<accession>A0A0R3PBV2</accession>
<reference evidence="3" key="1">
    <citation type="submission" date="2017-02" db="UniProtKB">
        <authorList>
            <consortium name="WormBaseParasite"/>
        </authorList>
    </citation>
    <scope>IDENTIFICATION</scope>
</reference>
<name>A0A0R3PBV2_ANGCS</name>
<dbReference type="OrthoDB" id="1923775at2759"/>
<dbReference type="STRING" id="334426.A0A0R3PBV2"/>
<dbReference type="PANTHER" id="PTHR10185">
    <property type="entry name" value="PHOSPHOLIPASE D - RELATED"/>
    <property type="match status" value="1"/>
</dbReference>
<organism evidence="3">
    <name type="scientific">Angiostrongylus costaricensis</name>
    <name type="common">Nematode worm</name>
    <dbReference type="NCBI Taxonomy" id="334426"/>
    <lineage>
        <taxon>Eukaryota</taxon>
        <taxon>Metazoa</taxon>
        <taxon>Ecdysozoa</taxon>
        <taxon>Nematoda</taxon>
        <taxon>Chromadorea</taxon>
        <taxon>Rhabditida</taxon>
        <taxon>Rhabditina</taxon>
        <taxon>Rhabditomorpha</taxon>
        <taxon>Strongyloidea</taxon>
        <taxon>Metastrongylidae</taxon>
        <taxon>Angiostrongylus</taxon>
    </lineage>
</organism>